<proteinExistence type="predicted"/>
<evidence type="ECO:0000313" key="1">
    <source>
        <dbReference type="Proteomes" id="UP000887564"/>
    </source>
</evidence>
<evidence type="ECO:0000313" key="2">
    <source>
        <dbReference type="WBParaSite" id="PEQ_0000303701-mRNA-1"/>
    </source>
</evidence>
<dbReference type="WBParaSite" id="PEQ_0000303701-mRNA-1">
    <property type="protein sequence ID" value="PEQ_0000303701-mRNA-1"/>
    <property type="gene ID" value="PEQ_0000303701"/>
</dbReference>
<name>A0A914R998_PAREQ</name>
<dbReference type="Proteomes" id="UP000887564">
    <property type="component" value="Unplaced"/>
</dbReference>
<reference evidence="2" key="1">
    <citation type="submission" date="2022-11" db="UniProtKB">
        <authorList>
            <consortium name="WormBaseParasite"/>
        </authorList>
    </citation>
    <scope>IDENTIFICATION</scope>
</reference>
<organism evidence="1 2">
    <name type="scientific">Parascaris equorum</name>
    <name type="common">Equine roundworm</name>
    <dbReference type="NCBI Taxonomy" id="6256"/>
    <lineage>
        <taxon>Eukaryota</taxon>
        <taxon>Metazoa</taxon>
        <taxon>Ecdysozoa</taxon>
        <taxon>Nematoda</taxon>
        <taxon>Chromadorea</taxon>
        <taxon>Rhabditida</taxon>
        <taxon>Spirurina</taxon>
        <taxon>Ascaridomorpha</taxon>
        <taxon>Ascaridoidea</taxon>
        <taxon>Ascarididae</taxon>
        <taxon>Parascaris</taxon>
    </lineage>
</organism>
<dbReference type="AlphaFoldDB" id="A0A914R998"/>
<sequence>MSGERFGNKRKCRMLEKHYIHFRCAASRDDATVCHAVGHQRWQVYRIFLKHCVQYRR</sequence>
<keyword evidence="1" id="KW-1185">Reference proteome</keyword>
<protein>
    <submittedName>
        <fullName evidence="2">Uncharacterized protein</fullName>
    </submittedName>
</protein>
<accession>A0A914R998</accession>